<evidence type="ECO:0000256" key="12">
    <source>
        <dbReference type="RuleBase" id="RU003692"/>
    </source>
</evidence>
<feature type="region of interest" description="Disordered" evidence="13">
    <location>
        <begin position="77"/>
        <end position="133"/>
    </location>
</feature>
<dbReference type="EC" id="1.8.1.4" evidence="2 12"/>
<keyword evidence="4 12" id="KW-0285">Flavoprotein</keyword>
<evidence type="ECO:0000256" key="10">
    <source>
        <dbReference type="ARBA" id="ARBA00023284"/>
    </source>
</evidence>
<organism evidence="15 16">
    <name type="scientific">Mycoplasmopsis pulmonis (strain UAB CTIP)</name>
    <name type="common">Mycoplasma pulmonis</name>
    <dbReference type="NCBI Taxonomy" id="272635"/>
    <lineage>
        <taxon>Bacteria</taxon>
        <taxon>Bacillati</taxon>
        <taxon>Mycoplasmatota</taxon>
        <taxon>Mycoplasmoidales</taxon>
        <taxon>Metamycoplasmataceae</taxon>
        <taxon>Mycoplasmopsis</taxon>
    </lineage>
</organism>
<dbReference type="GO" id="GO:0006103">
    <property type="term" value="P:2-oxoglutarate metabolic process"/>
    <property type="evidence" value="ECO:0007669"/>
    <property type="project" value="TreeGrafter"/>
</dbReference>
<keyword evidence="15" id="KW-0670">Pyruvate</keyword>
<dbReference type="PRINTS" id="PR00368">
    <property type="entry name" value="FADPNR"/>
</dbReference>
<proteinExistence type="inferred from homology"/>
<evidence type="ECO:0000256" key="9">
    <source>
        <dbReference type="ARBA" id="ARBA00023157"/>
    </source>
</evidence>
<evidence type="ECO:0000256" key="1">
    <source>
        <dbReference type="ARBA" id="ARBA00007532"/>
    </source>
</evidence>
<protein>
    <recommendedName>
        <fullName evidence="3 12">Dihydrolipoyl dehydrogenase</fullName>
        <ecNumber evidence="2 12">1.8.1.4</ecNumber>
    </recommendedName>
</protein>
<name>Q98PG2_MYCPU</name>
<evidence type="ECO:0000256" key="5">
    <source>
        <dbReference type="ARBA" id="ARBA00022823"/>
    </source>
</evidence>
<evidence type="ECO:0000313" key="16">
    <source>
        <dbReference type="Proteomes" id="UP000000528"/>
    </source>
</evidence>
<keyword evidence="8 12" id="KW-0520">NAD</keyword>
<dbReference type="InterPro" id="IPR050151">
    <property type="entry name" value="Class-I_Pyr_Nuc-Dis_Oxidored"/>
</dbReference>
<dbReference type="Pfam" id="PF02852">
    <property type="entry name" value="Pyr_redox_dim"/>
    <property type="match status" value="1"/>
</dbReference>
<dbReference type="Pfam" id="PF07992">
    <property type="entry name" value="Pyr_redox_2"/>
    <property type="match status" value="1"/>
</dbReference>
<evidence type="ECO:0000256" key="11">
    <source>
        <dbReference type="ARBA" id="ARBA00049187"/>
    </source>
</evidence>
<evidence type="ECO:0000256" key="13">
    <source>
        <dbReference type="SAM" id="MobiDB-lite"/>
    </source>
</evidence>
<reference evidence="15 16" key="1">
    <citation type="journal article" date="2001" name="Nucleic Acids Res.">
        <title>The complete genome sequence of the murine respiratory pathogen Mycoplasma pulmonis.</title>
        <authorList>
            <person name="Chambaud I."/>
            <person name="Heilig R."/>
            <person name="Ferris S."/>
            <person name="Barbe V."/>
            <person name="Samson D."/>
            <person name="Galisson F."/>
            <person name="Moszer I."/>
            <person name="Dybvig K."/>
            <person name="Wroblewski H."/>
            <person name="Viari A."/>
            <person name="Rocha E.P.C."/>
            <person name="Blanchard A."/>
        </authorList>
    </citation>
    <scope>NUCLEOTIDE SEQUENCE [LARGE SCALE GENOMIC DNA]</scope>
    <source>
        <strain evidence="15 16">UAB CTIP</strain>
    </source>
</reference>
<dbReference type="SUPFAM" id="SSF51230">
    <property type="entry name" value="Single hybrid motif"/>
    <property type="match status" value="1"/>
</dbReference>
<dbReference type="KEGG" id="mpu:MYPU_7610"/>
<dbReference type="HOGENOM" id="CLU_016755_0_2_14"/>
<dbReference type="RefSeq" id="WP_010925561.1">
    <property type="nucleotide sequence ID" value="NC_002771.1"/>
</dbReference>
<evidence type="ECO:0000259" key="14">
    <source>
        <dbReference type="PROSITE" id="PS50968"/>
    </source>
</evidence>
<comment type="similarity">
    <text evidence="1 12">Belongs to the class-I pyridine nucleotide-disulfide oxidoreductase family.</text>
</comment>
<dbReference type="Gene3D" id="2.40.50.100">
    <property type="match status" value="1"/>
</dbReference>
<dbReference type="InterPro" id="IPR004099">
    <property type="entry name" value="Pyr_nucl-diS_OxRdtase_dimer"/>
</dbReference>
<comment type="miscellaneous">
    <text evidence="12">The active site is a redox-active disulfide bond.</text>
</comment>
<dbReference type="Pfam" id="PF00364">
    <property type="entry name" value="Biotin_lipoyl"/>
    <property type="match status" value="1"/>
</dbReference>
<dbReference type="PROSITE" id="PS50968">
    <property type="entry name" value="BIOTINYL_LIPOYL"/>
    <property type="match status" value="1"/>
</dbReference>
<dbReference type="STRING" id="272635.gene:17577372"/>
<dbReference type="AlphaFoldDB" id="Q98PG2"/>
<dbReference type="PANTHER" id="PTHR22912">
    <property type="entry name" value="DISULFIDE OXIDOREDUCTASE"/>
    <property type="match status" value="1"/>
</dbReference>
<dbReference type="NCBIfam" id="TIGR01350">
    <property type="entry name" value="lipoamide_DH"/>
    <property type="match status" value="1"/>
</dbReference>
<sequence length="627" mass="67140">MYKFKFADIGEGLHEGKVAEIYVKLGDTVKEGDSLFSVETDKITSDIPSPTGGVINKILFELGGTVHVGEEIFWIDDGSGPASDSPEPAAAEAKPAAEEHKSSAGDLFGSRRRKPGGSAAAAAPSPAPAPVAAPAPAAVAAPSVAGKVAGKAYTGAVEAEYDVIVIGAGPGGYLAAEEAGKYGLKTLIIEKQYWGGVCLNVGCIPTKALLHATEELYNLEHSHEHNGIVADFKALKIDRQKTWINIQKNKKSVVDKIVGGVKFLMKAAKATSIEGEAKFVGSHELEVNGKVYRGKNIIIATGSLDRKLNLPGFEQAYKDEVVLSSDKLINLDSHLPETLGIIGAGVIGVEFAEVFAMAGTKVTIIQNTDAILANAPLAKEIKTELTNHLKKYGVEFKFNASTTKIEKNQLFFEVGGKEESMKFDKILAAVGRIPTPLNAGEVGIEIGQRNEIIVDDKLMTNVENVYAIGDVTGKNMLAHVAYRHAIRVVESIVGEEEVYPKQEIPGCIYTKPEIAFVGLTEQQAKEAGYDVVTSKYSFSTLGKALASSEGNGFVQLVVDKKYGRILGCHIIGKNSTDYIAEIVLAMDNEISVFEIAATIHPHPTYGEIVWEAARALSLKLNIEKHKK</sequence>
<evidence type="ECO:0000256" key="8">
    <source>
        <dbReference type="ARBA" id="ARBA00023027"/>
    </source>
</evidence>
<dbReference type="PIR" id="A99607">
    <property type="entry name" value="A99607"/>
</dbReference>
<dbReference type="SUPFAM" id="SSF51905">
    <property type="entry name" value="FAD/NAD(P)-binding domain"/>
    <property type="match status" value="1"/>
</dbReference>
<dbReference type="Gene3D" id="3.30.390.30">
    <property type="match status" value="1"/>
</dbReference>
<keyword evidence="10 12" id="KW-0676">Redox-active center</keyword>
<keyword evidence="5" id="KW-0450">Lipoyl</keyword>
<comment type="catalytic activity">
    <reaction evidence="11 12">
        <text>N(6)-[(R)-dihydrolipoyl]-L-lysyl-[protein] + NAD(+) = N(6)-[(R)-lipoyl]-L-lysyl-[protein] + NADH + H(+)</text>
        <dbReference type="Rhea" id="RHEA:15045"/>
        <dbReference type="Rhea" id="RHEA-COMP:10474"/>
        <dbReference type="Rhea" id="RHEA-COMP:10475"/>
        <dbReference type="ChEBI" id="CHEBI:15378"/>
        <dbReference type="ChEBI" id="CHEBI:57540"/>
        <dbReference type="ChEBI" id="CHEBI:57945"/>
        <dbReference type="ChEBI" id="CHEBI:83099"/>
        <dbReference type="ChEBI" id="CHEBI:83100"/>
        <dbReference type="EC" id="1.8.1.4"/>
    </reaction>
</comment>
<evidence type="ECO:0000313" key="15">
    <source>
        <dbReference type="EMBL" id="CAC13934.1"/>
    </source>
</evidence>
<dbReference type="GO" id="GO:0004148">
    <property type="term" value="F:dihydrolipoyl dehydrogenase (NADH) activity"/>
    <property type="evidence" value="ECO:0007669"/>
    <property type="project" value="UniProtKB-EC"/>
</dbReference>
<evidence type="ECO:0000256" key="6">
    <source>
        <dbReference type="ARBA" id="ARBA00022827"/>
    </source>
</evidence>
<dbReference type="BioCyc" id="MPUL272635:G1GT6-771-MONOMER"/>
<evidence type="ECO:0000256" key="7">
    <source>
        <dbReference type="ARBA" id="ARBA00023002"/>
    </source>
</evidence>
<comment type="cofactor">
    <cofactor evidence="12">
        <name>FAD</name>
        <dbReference type="ChEBI" id="CHEBI:57692"/>
    </cofactor>
    <text evidence="12">Binds 1 FAD per subunit.</text>
</comment>
<dbReference type="InterPro" id="IPR036188">
    <property type="entry name" value="FAD/NAD-bd_sf"/>
</dbReference>
<dbReference type="CDD" id="cd06849">
    <property type="entry name" value="lipoyl_domain"/>
    <property type="match status" value="1"/>
</dbReference>
<dbReference type="PROSITE" id="PS00076">
    <property type="entry name" value="PYRIDINE_REDOX_1"/>
    <property type="match status" value="1"/>
</dbReference>
<dbReference type="GO" id="GO:0050660">
    <property type="term" value="F:flavin adenine dinucleotide binding"/>
    <property type="evidence" value="ECO:0007669"/>
    <property type="project" value="InterPro"/>
</dbReference>
<dbReference type="InterPro" id="IPR011053">
    <property type="entry name" value="Single_hybrid_motif"/>
</dbReference>
<dbReference type="eggNOG" id="COG1249">
    <property type="taxonomic scope" value="Bacteria"/>
</dbReference>
<dbReference type="InterPro" id="IPR016156">
    <property type="entry name" value="FAD/NAD-linked_Rdtase_dimer_sf"/>
</dbReference>
<dbReference type="InterPro" id="IPR023753">
    <property type="entry name" value="FAD/NAD-binding_dom"/>
</dbReference>
<evidence type="ECO:0000256" key="3">
    <source>
        <dbReference type="ARBA" id="ARBA00016961"/>
    </source>
</evidence>
<dbReference type="InterPro" id="IPR003016">
    <property type="entry name" value="2-oxoA_DH_lipoyl-BS"/>
</dbReference>
<gene>
    <name evidence="15" type="ordered locus">MYPU_7610</name>
</gene>
<dbReference type="InterPro" id="IPR006258">
    <property type="entry name" value="Lipoamide_DH"/>
</dbReference>
<evidence type="ECO:0000256" key="2">
    <source>
        <dbReference type="ARBA" id="ARBA00012608"/>
    </source>
</evidence>
<accession>Q98PG2</accession>
<keyword evidence="6 12" id="KW-0274">FAD</keyword>
<dbReference type="PANTHER" id="PTHR22912:SF160">
    <property type="entry name" value="DIHYDROLIPOYL DEHYDROGENASE"/>
    <property type="match status" value="1"/>
</dbReference>
<feature type="domain" description="Lipoyl-binding" evidence="14">
    <location>
        <begin position="1"/>
        <end position="76"/>
    </location>
</feature>
<dbReference type="Gene3D" id="3.50.50.60">
    <property type="entry name" value="FAD/NAD(P)-binding domain"/>
    <property type="match status" value="2"/>
</dbReference>
<dbReference type="PRINTS" id="PR00411">
    <property type="entry name" value="PNDRDTASEI"/>
</dbReference>
<dbReference type="Proteomes" id="UP000000528">
    <property type="component" value="Chromosome"/>
</dbReference>
<keyword evidence="9" id="KW-1015">Disulfide bond</keyword>
<keyword evidence="7 12" id="KW-0560">Oxidoreductase</keyword>
<keyword evidence="16" id="KW-1185">Reference proteome</keyword>
<dbReference type="SUPFAM" id="SSF55424">
    <property type="entry name" value="FAD/NAD-linked reductases, dimerisation (C-terminal) domain"/>
    <property type="match status" value="1"/>
</dbReference>
<dbReference type="EMBL" id="AL445565">
    <property type="protein sequence ID" value="CAC13934.1"/>
    <property type="molecule type" value="Genomic_DNA"/>
</dbReference>
<feature type="compositionally biased region" description="Low complexity" evidence="13">
    <location>
        <begin position="81"/>
        <end position="94"/>
    </location>
</feature>
<dbReference type="InterPro" id="IPR012999">
    <property type="entry name" value="Pyr_OxRdtase_I_AS"/>
</dbReference>
<dbReference type="PROSITE" id="PS00189">
    <property type="entry name" value="LIPOYL"/>
    <property type="match status" value="1"/>
</dbReference>
<dbReference type="InterPro" id="IPR000089">
    <property type="entry name" value="Biotin_lipoyl"/>
</dbReference>
<evidence type="ECO:0000256" key="4">
    <source>
        <dbReference type="ARBA" id="ARBA00022630"/>
    </source>
</evidence>
<dbReference type="FunFam" id="3.30.390.30:FF:000001">
    <property type="entry name" value="Dihydrolipoyl dehydrogenase"/>
    <property type="match status" value="1"/>
</dbReference>